<comment type="caution">
    <text evidence="1">The sequence shown here is derived from an EMBL/GenBank/DDBJ whole genome shotgun (WGS) entry which is preliminary data.</text>
</comment>
<evidence type="ECO:0000313" key="1">
    <source>
        <dbReference type="EMBL" id="KKQ70449.1"/>
    </source>
</evidence>
<protein>
    <submittedName>
        <fullName evidence="1">Uncharacterized protein</fullName>
    </submittedName>
</protein>
<dbReference type="AlphaFoldDB" id="A0A0G0M9T7"/>
<sequence>MTTSAKQRITLFMKPSLAKYARAQAILEDLTLTKIVEKALIAYLPAETIIKKEEF</sequence>
<reference evidence="1 2" key="1">
    <citation type="journal article" date="2015" name="Nature">
        <title>rRNA introns, odd ribosomes, and small enigmatic genomes across a large radiation of phyla.</title>
        <authorList>
            <person name="Brown C.T."/>
            <person name="Hug L.A."/>
            <person name="Thomas B.C."/>
            <person name="Sharon I."/>
            <person name="Castelle C.J."/>
            <person name="Singh A."/>
            <person name="Wilkins M.J."/>
            <person name="Williams K.H."/>
            <person name="Banfield J.F."/>
        </authorList>
    </citation>
    <scope>NUCLEOTIDE SEQUENCE [LARGE SCALE GENOMIC DNA]</scope>
</reference>
<proteinExistence type="predicted"/>
<organism evidence="1 2">
    <name type="scientific">Candidatus Shapirobacteria bacterium GW2011_GWE2_38_30</name>
    <dbReference type="NCBI Taxonomy" id="1618490"/>
    <lineage>
        <taxon>Bacteria</taxon>
        <taxon>Candidatus Shapironibacteriota</taxon>
    </lineage>
</organism>
<dbReference type="STRING" id="1618490.US90_C0006G0002"/>
<dbReference type="Proteomes" id="UP000034406">
    <property type="component" value="Unassembled WGS sequence"/>
</dbReference>
<accession>A0A0G0M9T7</accession>
<dbReference type="EMBL" id="LBUT01000006">
    <property type="protein sequence ID" value="KKQ70449.1"/>
    <property type="molecule type" value="Genomic_DNA"/>
</dbReference>
<gene>
    <name evidence="1" type="ORF">US90_C0006G0002</name>
</gene>
<name>A0A0G0M9T7_9BACT</name>
<evidence type="ECO:0000313" key="2">
    <source>
        <dbReference type="Proteomes" id="UP000034406"/>
    </source>
</evidence>